<name>A0ABY0FCN9_9NEIS</name>
<evidence type="ECO:0000313" key="3">
    <source>
        <dbReference type="EMBL" id="RXZ43805.1"/>
    </source>
</evidence>
<organism evidence="3 4">
    <name type="scientific">Crenobacter cavernae</name>
    <dbReference type="NCBI Taxonomy" id="2290923"/>
    <lineage>
        <taxon>Bacteria</taxon>
        <taxon>Pseudomonadati</taxon>
        <taxon>Pseudomonadota</taxon>
        <taxon>Betaproteobacteria</taxon>
        <taxon>Neisseriales</taxon>
        <taxon>Neisseriaceae</taxon>
        <taxon>Crenobacter</taxon>
    </lineage>
</organism>
<sequence>MTAANRVSATTFSTPSDQEIVMTRVVDAPRRLVFEAWTHPEHPPHWMLGPEGWTMPVCEIDYRSGGAWHFVWRRSDGSEMGMRGVYQEIVPPERIVSTESWGGDWPETLNTLLLSEEDGKTTITSRVRYPSKEARDAALKTGMKEGASASFDRLEEYLRTMA</sequence>
<accession>A0ABY0FCN9</accession>
<proteinExistence type="inferred from homology"/>
<feature type="domain" description="Activator of Hsp90 ATPase homologue 1/2-like C-terminal" evidence="2">
    <location>
        <begin position="27"/>
        <end position="158"/>
    </location>
</feature>
<comment type="caution">
    <text evidence="3">The sequence shown here is derived from an EMBL/GenBank/DDBJ whole genome shotgun (WGS) entry which is preliminary data.</text>
</comment>
<dbReference type="Pfam" id="PF08327">
    <property type="entry name" value="AHSA1"/>
    <property type="match status" value="1"/>
</dbReference>
<comment type="similarity">
    <text evidence="1">Belongs to the AHA1 family.</text>
</comment>
<gene>
    <name evidence="3" type="ORF">EBB06_07980</name>
</gene>
<reference evidence="3 4" key="1">
    <citation type="submission" date="2018-10" db="EMBL/GenBank/DDBJ databases">
        <title>Draft genome of Fastidiocella sp. strain 375T, a bacterium isolated from a karstic cave dripping water.</title>
        <authorList>
            <person name="Coelho C."/>
            <person name="Verissimo A."/>
            <person name="Tiago I."/>
        </authorList>
    </citation>
    <scope>NUCLEOTIDE SEQUENCE [LARGE SCALE GENOMIC DNA]</scope>
    <source>
        <strain evidence="3 4">CAVE-375</strain>
    </source>
</reference>
<dbReference type="EMBL" id="REGR01000006">
    <property type="protein sequence ID" value="RXZ43805.1"/>
    <property type="molecule type" value="Genomic_DNA"/>
</dbReference>
<dbReference type="Gene3D" id="3.30.530.20">
    <property type="match status" value="1"/>
</dbReference>
<dbReference type="InterPro" id="IPR013538">
    <property type="entry name" value="ASHA1/2-like_C"/>
</dbReference>
<evidence type="ECO:0000259" key="2">
    <source>
        <dbReference type="Pfam" id="PF08327"/>
    </source>
</evidence>
<keyword evidence="4" id="KW-1185">Reference proteome</keyword>
<evidence type="ECO:0000313" key="4">
    <source>
        <dbReference type="Proteomes" id="UP000290682"/>
    </source>
</evidence>
<dbReference type="InterPro" id="IPR023393">
    <property type="entry name" value="START-like_dom_sf"/>
</dbReference>
<dbReference type="SUPFAM" id="SSF55961">
    <property type="entry name" value="Bet v1-like"/>
    <property type="match status" value="1"/>
</dbReference>
<protein>
    <submittedName>
        <fullName evidence="3">ATPase</fullName>
    </submittedName>
</protein>
<evidence type="ECO:0000256" key="1">
    <source>
        <dbReference type="ARBA" id="ARBA00006817"/>
    </source>
</evidence>
<dbReference type="CDD" id="cd07826">
    <property type="entry name" value="SRPBCC_CalC_Aha1-like_9"/>
    <property type="match status" value="1"/>
</dbReference>
<dbReference type="Proteomes" id="UP000290682">
    <property type="component" value="Unassembled WGS sequence"/>
</dbReference>